<dbReference type="SUPFAM" id="SSF51182">
    <property type="entry name" value="RmlC-like cupins"/>
    <property type="match status" value="1"/>
</dbReference>
<name>A0ABQ3NK18_STRVG</name>
<evidence type="ECO:0000313" key="2">
    <source>
        <dbReference type="Proteomes" id="UP000660554"/>
    </source>
</evidence>
<dbReference type="RefSeq" id="WP_191870190.1">
    <property type="nucleotide sequence ID" value="NZ_BMRU01000072.1"/>
</dbReference>
<evidence type="ECO:0000313" key="1">
    <source>
        <dbReference type="EMBL" id="GHI13123.1"/>
    </source>
</evidence>
<dbReference type="EMBL" id="BNDV01000008">
    <property type="protein sequence ID" value="GHI13123.1"/>
    <property type="molecule type" value="Genomic_DNA"/>
</dbReference>
<organism evidence="1 2">
    <name type="scientific">Streptomyces virginiae</name>
    <name type="common">Streptomyces cinnamonensis</name>
    <dbReference type="NCBI Taxonomy" id="1961"/>
    <lineage>
        <taxon>Bacteria</taxon>
        <taxon>Bacillati</taxon>
        <taxon>Actinomycetota</taxon>
        <taxon>Actinomycetes</taxon>
        <taxon>Kitasatosporales</taxon>
        <taxon>Streptomycetaceae</taxon>
        <taxon>Streptomyces</taxon>
    </lineage>
</organism>
<evidence type="ECO:0008006" key="3">
    <source>
        <dbReference type="Google" id="ProtNLM"/>
    </source>
</evidence>
<dbReference type="GeneID" id="86953394"/>
<gene>
    <name evidence="1" type="ORF">Scinn_25860</name>
</gene>
<dbReference type="Proteomes" id="UP000660554">
    <property type="component" value="Unassembled WGS sequence"/>
</dbReference>
<reference evidence="2" key="1">
    <citation type="submission" date="2020-09" db="EMBL/GenBank/DDBJ databases">
        <title>Whole genome shotgun sequence of Streptomyces cinnamonensis NBRC 15873.</title>
        <authorList>
            <person name="Komaki H."/>
            <person name="Tamura T."/>
        </authorList>
    </citation>
    <scope>NUCLEOTIDE SEQUENCE [LARGE SCALE GENOMIC DNA]</scope>
    <source>
        <strain evidence="2">NBRC 15873</strain>
    </source>
</reference>
<dbReference type="InterPro" id="IPR011051">
    <property type="entry name" value="RmlC_Cupin_sf"/>
</dbReference>
<keyword evidence="2" id="KW-1185">Reference proteome</keyword>
<comment type="caution">
    <text evidence="1">The sequence shown here is derived from an EMBL/GenBank/DDBJ whole genome shotgun (WGS) entry which is preliminary data.</text>
</comment>
<protein>
    <recommendedName>
        <fullName evidence="3">Cupin domain-containing protein</fullName>
    </recommendedName>
</protein>
<proteinExistence type="predicted"/>
<accession>A0ABQ3NK18</accession>
<sequence length="121" mass="13080">MAATTRDEAPIAVEGGGLEVRVREIGGDLSVGFFQLPEGTDFTEALKGLPGDMCPCPHWGYLLKGRLLMRTGDGEQVYEEGQAFYWGPGHIPVALADTEYVDFSPTAEFHRVVEHVRGGAG</sequence>